<dbReference type="InterPro" id="IPR036910">
    <property type="entry name" value="HMG_box_dom_sf"/>
</dbReference>
<evidence type="ECO:0000313" key="2">
    <source>
        <dbReference type="EMBL" id="ANQ32535.1"/>
    </source>
</evidence>
<reference evidence="2" key="1">
    <citation type="submission" date="2015-06" db="EMBL/GenBank/DDBJ databases">
        <title>Evolution and Diversity of Sexually-Related Genes in an Arbuscular Mycorrhizal Fungi.</title>
        <authorList>
            <person name="Charron P."/>
            <person name="Marton T."/>
            <person name="Corradi N."/>
        </authorList>
    </citation>
    <scope>NUCLEOTIDE SEQUENCE</scope>
    <source>
        <strain evidence="2">A1</strain>
        <strain evidence="3">A5</strain>
    </source>
</reference>
<dbReference type="GO" id="GO:0000122">
    <property type="term" value="P:negative regulation of transcription by RNA polymerase II"/>
    <property type="evidence" value="ECO:0007669"/>
    <property type="project" value="TreeGrafter"/>
</dbReference>
<dbReference type="VEuPathDB" id="FungiDB:RhiirA1_421085"/>
<dbReference type="EMBL" id="KT212523">
    <property type="protein sequence ID" value="ANQ32535.1"/>
    <property type="molecule type" value="Genomic_DNA"/>
</dbReference>
<dbReference type="VEuPathDB" id="FungiDB:RhiirFUN_008647"/>
<dbReference type="EMBL" id="KT212525">
    <property type="protein sequence ID" value="ANQ32537.1"/>
    <property type="molecule type" value="Genomic_DNA"/>
</dbReference>
<proteinExistence type="predicted"/>
<feature type="region of interest" description="Disordered" evidence="1">
    <location>
        <begin position="134"/>
        <end position="310"/>
    </location>
</feature>
<accession>A0A1B1EUQ0</accession>
<dbReference type="Gene3D" id="1.10.30.10">
    <property type="entry name" value="High mobility group box domain"/>
    <property type="match status" value="1"/>
</dbReference>
<evidence type="ECO:0000256" key="1">
    <source>
        <dbReference type="SAM" id="MobiDB-lite"/>
    </source>
</evidence>
<dbReference type="InterPro" id="IPR050140">
    <property type="entry name" value="SRY-related_HMG-box_TF-like"/>
</dbReference>
<dbReference type="GO" id="GO:0005634">
    <property type="term" value="C:nucleus"/>
    <property type="evidence" value="ECO:0007669"/>
    <property type="project" value="TreeGrafter"/>
</dbReference>
<organism evidence="2">
    <name type="scientific">Rhizophagus irregularis</name>
    <dbReference type="NCBI Taxonomy" id="588596"/>
    <lineage>
        <taxon>Eukaryota</taxon>
        <taxon>Fungi</taxon>
        <taxon>Fungi incertae sedis</taxon>
        <taxon>Mucoromycota</taxon>
        <taxon>Glomeromycotina</taxon>
        <taxon>Glomeromycetes</taxon>
        <taxon>Glomerales</taxon>
        <taxon>Glomeraceae</taxon>
        <taxon>Rhizophagus</taxon>
    </lineage>
</organism>
<feature type="compositionally biased region" description="Low complexity" evidence="1">
    <location>
        <begin position="300"/>
        <end position="310"/>
    </location>
</feature>
<dbReference type="SUPFAM" id="SSF47095">
    <property type="entry name" value="HMG-box"/>
    <property type="match status" value="1"/>
</dbReference>
<dbReference type="AlphaFoldDB" id="A0A1B1EUQ0"/>
<sequence length="353" mass="40985">MPVTFSKPIQDIQGDLSARVLTEKEDELETLILLFESKIDNNKMPTANEIVKHQDSKKKIKRPPNSNIIYTNQLGKCGLLDIIRNFCDHHGINKQKLVPISKKVSKTLWERLSPVHQGFFEELALKVSKEHKLKHPNYKYQPERKKKKTPTYKHYDPEKKLKHNTDSNHHVENPSADNEVNEQQYEESNTSTDNEVNEQQYEESNTSTDNEVNEQQYEESNTSTDNEVNEQQYEESNTSTDNEVNEQQYEESNTSTDNEVNEQQYEESNTSTDNEVNEQQYEESNTSTDNEVNEQQYEESNTSTSSANSSPTFSDLYYSYELDPPTFVDYDLSEYFGEGLLNNLSTNYDPNAF</sequence>
<dbReference type="PANTHER" id="PTHR10270">
    <property type="entry name" value="SOX TRANSCRIPTION FACTOR"/>
    <property type="match status" value="1"/>
</dbReference>
<name>A0A1B1EUQ0_9GLOM</name>
<dbReference type="VEuPathDB" id="FungiDB:FUN_008284"/>
<dbReference type="PANTHER" id="PTHR10270:SF161">
    <property type="entry name" value="SEX-DETERMINING REGION Y PROTEIN"/>
    <property type="match status" value="1"/>
</dbReference>
<protein>
    <submittedName>
        <fullName evidence="2">MATA-HMG</fullName>
    </submittedName>
</protein>
<dbReference type="VEuPathDB" id="FungiDB:RhiirA1_305741"/>
<dbReference type="GO" id="GO:0030154">
    <property type="term" value="P:cell differentiation"/>
    <property type="evidence" value="ECO:0007669"/>
    <property type="project" value="TreeGrafter"/>
</dbReference>
<feature type="compositionally biased region" description="Basic and acidic residues" evidence="1">
    <location>
        <begin position="153"/>
        <end position="172"/>
    </location>
</feature>
<evidence type="ECO:0000313" key="3">
    <source>
        <dbReference type="EMBL" id="ANQ32537.1"/>
    </source>
</evidence>
<gene>
    <name evidence="2" type="primary">HMG228</name>
</gene>
<dbReference type="GO" id="GO:0001228">
    <property type="term" value="F:DNA-binding transcription activator activity, RNA polymerase II-specific"/>
    <property type="evidence" value="ECO:0007669"/>
    <property type="project" value="TreeGrafter"/>
</dbReference>
<feature type="compositionally biased region" description="Polar residues" evidence="1">
    <location>
        <begin position="175"/>
        <end position="299"/>
    </location>
</feature>
<dbReference type="GO" id="GO:0000978">
    <property type="term" value="F:RNA polymerase II cis-regulatory region sequence-specific DNA binding"/>
    <property type="evidence" value="ECO:0007669"/>
    <property type="project" value="TreeGrafter"/>
</dbReference>